<dbReference type="Gene3D" id="3.20.20.370">
    <property type="entry name" value="Glycoside hydrolase/deacetylase"/>
    <property type="match status" value="1"/>
</dbReference>
<evidence type="ECO:0000259" key="2">
    <source>
        <dbReference type="PROSITE" id="PS51677"/>
    </source>
</evidence>
<dbReference type="CDD" id="cd10917">
    <property type="entry name" value="CE4_NodB_like_6s_7s"/>
    <property type="match status" value="1"/>
</dbReference>
<evidence type="ECO:0000256" key="1">
    <source>
        <dbReference type="SAM" id="MobiDB-lite"/>
    </source>
</evidence>
<evidence type="ECO:0000313" key="3">
    <source>
        <dbReference type="EMBL" id="KUO14790.1"/>
    </source>
</evidence>
<dbReference type="SUPFAM" id="SSF88713">
    <property type="entry name" value="Glycoside hydrolase/deacetylase"/>
    <property type="match status" value="1"/>
</dbReference>
<keyword evidence="4" id="KW-1185">Reference proteome</keyword>
<protein>
    <recommendedName>
        <fullName evidence="2">NodB homology domain-containing protein</fullName>
    </recommendedName>
</protein>
<evidence type="ECO:0000313" key="4">
    <source>
        <dbReference type="Proteomes" id="UP000053260"/>
    </source>
</evidence>
<feature type="domain" description="NodB homology" evidence="2">
    <location>
        <begin position="10"/>
        <end position="127"/>
    </location>
</feature>
<dbReference type="InterPro" id="IPR002509">
    <property type="entry name" value="NODB_dom"/>
</dbReference>
<dbReference type="STRING" id="909626.AQJ91_44750"/>
<comment type="caution">
    <text evidence="3">The sequence shown here is derived from an EMBL/GenBank/DDBJ whole genome shotgun (WGS) entry which is preliminary data.</text>
</comment>
<sequence length="127" mass="14271">MAHPEAGLHPRIALTFHGQGDPATAQALLTEAERHGAHVTVLAVGIWLDAHPALAHRIRDAGHDLGNHTHRHLDINAMPEADPRRRTPRIHREPALRLRGHRRRPPRRTGRTDRRGLRAVTTTELFS</sequence>
<dbReference type="AlphaFoldDB" id="A0A101UQ81"/>
<accession>A0A101UQ81</accession>
<dbReference type="InterPro" id="IPR011330">
    <property type="entry name" value="Glyco_hydro/deAcase_b/a-brl"/>
</dbReference>
<gene>
    <name evidence="3" type="ORF">AQJ91_44750</name>
</gene>
<name>A0A101UQ81_9ACTN</name>
<reference evidence="3 4" key="1">
    <citation type="submission" date="2015-10" db="EMBL/GenBank/DDBJ databases">
        <title>Draft genome sequence of Streptomyces sp. RV15, isolated from a marine sponge.</title>
        <authorList>
            <person name="Ruckert C."/>
            <person name="Abdelmohsen U.R."/>
            <person name="Winkler A."/>
            <person name="Hentschel U."/>
            <person name="Kalinowski J."/>
            <person name="Kampfer P."/>
            <person name="Glaeser S."/>
        </authorList>
    </citation>
    <scope>NUCLEOTIDE SEQUENCE [LARGE SCALE GENOMIC DNA]</scope>
    <source>
        <strain evidence="3 4">RV15</strain>
    </source>
</reference>
<feature type="region of interest" description="Disordered" evidence="1">
    <location>
        <begin position="77"/>
        <end position="127"/>
    </location>
</feature>
<dbReference type="EMBL" id="LMXB01000131">
    <property type="protein sequence ID" value="KUO14790.1"/>
    <property type="molecule type" value="Genomic_DNA"/>
</dbReference>
<organism evidence="3 4">
    <name type="scientific">Streptomyces dysideae</name>
    <dbReference type="NCBI Taxonomy" id="909626"/>
    <lineage>
        <taxon>Bacteria</taxon>
        <taxon>Bacillati</taxon>
        <taxon>Actinomycetota</taxon>
        <taxon>Actinomycetes</taxon>
        <taxon>Kitasatosporales</taxon>
        <taxon>Streptomycetaceae</taxon>
        <taxon>Streptomyces</taxon>
    </lineage>
</organism>
<feature type="compositionally biased region" description="Basic residues" evidence="1">
    <location>
        <begin position="98"/>
        <end position="109"/>
    </location>
</feature>
<feature type="compositionally biased region" description="Basic and acidic residues" evidence="1">
    <location>
        <begin position="81"/>
        <end position="96"/>
    </location>
</feature>
<proteinExistence type="predicted"/>
<dbReference type="PROSITE" id="PS51677">
    <property type="entry name" value="NODB"/>
    <property type="match status" value="1"/>
</dbReference>
<dbReference type="Pfam" id="PF01522">
    <property type="entry name" value="Polysacc_deac_1"/>
    <property type="match status" value="1"/>
</dbReference>
<dbReference type="GO" id="GO:0005975">
    <property type="term" value="P:carbohydrate metabolic process"/>
    <property type="evidence" value="ECO:0007669"/>
    <property type="project" value="InterPro"/>
</dbReference>
<dbReference type="Proteomes" id="UP000053260">
    <property type="component" value="Unassembled WGS sequence"/>
</dbReference>
<dbReference type="GO" id="GO:0016810">
    <property type="term" value="F:hydrolase activity, acting on carbon-nitrogen (but not peptide) bonds"/>
    <property type="evidence" value="ECO:0007669"/>
    <property type="project" value="InterPro"/>
</dbReference>